<dbReference type="Proteomes" id="UP001055072">
    <property type="component" value="Unassembled WGS sequence"/>
</dbReference>
<name>A0ACB8UE64_9APHY</name>
<dbReference type="EMBL" id="MU274903">
    <property type="protein sequence ID" value="KAI0092642.1"/>
    <property type="molecule type" value="Genomic_DNA"/>
</dbReference>
<evidence type="ECO:0000313" key="2">
    <source>
        <dbReference type="Proteomes" id="UP001055072"/>
    </source>
</evidence>
<keyword evidence="2" id="KW-1185">Reference proteome</keyword>
<sequence length="230" mass="25735">MANIKSALFIRPTTSADSPAVSRICLLTADAGVSAESLHEAGELPGLMYSEPYVHLPECYAFVLVDPTLGKEGEGEVVGYVLGSFDTRGFEQSRLTKWFPPYCKKYPLSAADAQVVTEDTPAYLRILTPQDKHYIRTIHNPQIATATQVAFSPAHLHINILPQYQHQGWGRRLVGQAVKYLKEEKGLDRLWLGMDPRNTNAKKFYARLGFKEIPNTPVGTVGLKFEDWRD</sequence>
<protein>
    <submittedName>
        <fullName evidence="1">Acyl-CoA N-acyltransferase</fullName>
    </submittedName>
</protein>
<reference evidence="1" key="1">
    <citation type="journal article" date="2021" name="Environ. Microbiol.">
        <title>Gene family expansions and transcriptome signatures uncover fungal adaptations to wood decay.</title>
        <authorList>
            <person name="Hage H."/>
            <person name="Miyauchi S."/>
            <person name="Viragh M."/>
            <person name="Drula E."/>
            <person name="Min B."/>
            <person name="Chaduli D."/>
            <person name="Navarro D."/>
            <person name="Favel A."/>
            <person name="Norest M."/>
            <person name="Lesage-Meessen L."/>
            <person name="Balint B."/>
            <person name="Merenyi Z."/>
            <person name="de Eugenio L."/>
            <person name="Morin E."/>
            <person name="Martinez A.T."/>
            <person name="Baldrian P."/>
            <person name="Stursova M."/>
            <person name="Martinez M.J."/>
            <person name="Novotny C."/>
            <person name="Magnuson J.K."/>
            <person name="Spatafora J.W."/>
            <person name="Maurice S."/>
            <person name="Pangilinan J."/>
            <person name="Andreopoulos W."/>
            <person name="LaButti K."/>
            <person name="Hundley H."/>
            <person name="Na H."/>
            <person name="Kuo A."/>
            <person name="Barry K."/>
            <person name="Lipzen A."/>
            <person name="Henrissat B."/>
            <person name="Riley R."/>
            <person name="Ahrendt S."/>
            <person name="Nagy L.G."/>
            <person name="Grigoriev I.V."/>
            <person name="Martin F."/>
            <person name="Rosso M.N."/>
        </authorList>
    </citation>
    <scope>NUCLEOTIDE SEQUENCE</scope>
    <source>
        <strain evidence="1">CBS 384.51</strain>
    </source>
</reference>
<gene>
    <name evidence="1" type="ORF">BDY19DRAFT_925359</name>
</gene>
<evidence type="ECO:0000313" key="1">
    <source>
        <dbReference type="EMBL" id="KAI0092642.1"/>
    </source>
</evidence>
<proteinExistence type="predicted"/>
<organism evidence="1 2">
    <name type="scientific">Irpex rosettiformis</name>
    <dbReference type="NCBI Taxonomy" id="378272"/>
    <lineage>
        <taxon>Eukaryota</taxon>
        <taxon>Fungi</taxon>
        <taxon>Dikarya</taxon>
        <taxon>Basidiomycota</taxon>
        <taxon>Agaricomycotina</taxon>
        <taxon>Agaricomycetes</taxon>
        <taxon>Polyporales</taxon>
        <taxon>Irpicaceae</taxon>
        <taxon>Irpex</taxon>
    </lineage>
</organism>
<accession>A0ACB8UE64</accession>
<comment type="caution">
    <text evidence="1">The sequence shown here is derived from an EMBL/GenBank/DDBJ whole genome shotgun (WGS) entry which is preliminary data.</text>
</comment>